<name>A0A4Y2RJ87_ARAVE</name>
<protein>
    <submittedName>
        <fullName evidence="1">Uncharacterized protein</fullName>
    </submittedName>
</protein>
<evidence type="ECO:0000313" key="2">
    <source>
        <dbReference type="Proteomes" id="UP000499080"/>
    </source>
</evidence>
<dbReference type="AlphaFoldDB" id="A0A4Y2RJ87"/>
<evidence type="ECO:0000313" key="1">
    <source>
        <dbReference type="EMBL" id="GBN75867.1"/>
    </source>
</evidence>
<dbReference type="EMBL" id="BGPR01017358">
    <property type="protein sequence ID" value="GBN75867.1"/>
    <property type="molecule type" value="Genomic_DNA"/>
</dbReference>
<organism evidence="1 2">
    <name type="scientific">Araneus ventricosus</name>
    <name type="common">Orbweaver spider</name>
    <name type="synonym">Epeira ventricosa</name>
    <dbReference type="NCBI Taxonomy" id="182803"/>
    <lineage>
        <taxon>Eukaryota</taxon>
        <taxon>Metazoa</taxon>
        <taxon>Ecdysozoa</taxon>
        <taxon>Arthropoda</taxon>
        <taxon>Chelicerata</taxon>
        <taxon>Arachnida</taxon>
        <taxon>Araneae</taxon>
        <taxon>Araneomorphae</taxon>
        <taxon>Entelegynae</taxon>
        <taxon>Araneoidea</taxon>
        <taxon>Araneidae</taxon>
        <taxon>Araneus</taxon>
    </lineage>
</organism>
<reference evidence="1 2" key="1">
    <citation type="journal article" date="2019" name="Sci. Rep.">
        <title>Orb-weaving spider Araneus ventricosus genome elucidates the spidroin gene catalogue.</title>
        <authorList>
            <person name="Kono N."/>
            <person name="Nakamura H."/>
            <person name="Ohtoshi R."/>
            <person name="Moran D.A.P."/>
            <person name="Shinohara A."/>
            <person name="Yoshida Y."/>
            <person name="Fujiwara M."/>
            <person name="Mori M."/>
            <person name="Tomita M."/>
            <person name="Arakawa K."/>
        </authorList>
    </citation>
    <scope>NUCLEOTIDE SEQUENCE [LARGE SCALE GENOMIC DNA]</scope>
</reference>
<dbReference type="Proteomes" id="UP000499080">
    <property type="component" value="Unassembled WGS sequence"/>
</dbReference>
<gene>
    <name evidence="1" type="ORF">AVEN_77892_1</name>
</gene>
<accession>A0A4Y2RJ87</accession>
<keyword evidence="2" id="KW-1185">Reference proteome</keyword>
<proteinExistence type="predicted"/>
<comment type="caution">
    <text evidence="1">The sequence shown here is derived from an EMBL/GenBank/DDBJ whole genome shotgun (WGS) entry which is preliminary data.</text>
</comment>
<sequence>MISFFFRGGTNSETLILSFTTAPHHTIQFLVHFSVIHTVPRQAIPFSVHFSAIHERSMQLFHFQSISQSFTTTPCNSPIFSPFLSHSRTYYYAGYSLFSQFLCHSRSLHTRLFPFQPISQSFTKAPCNAIPFSAHFSVIHDRSIQRYSLFSPFISHSRQHPATQIHPLPITPISSVNHVPQVSSSPHTYILLPVLIYSPAVQTERWTTNLQIPLHSVHLSVIHDSTLQRKSIHYQSLRFPNPSFSDFLGEPRTPSLLLSSHVHTAASVDLWPGSPNGAMENQSSFHPAPILSGFSP</sequence>